<sequence>MRGHEATSSLLLQVIMDVHTVIVDFQDMSLEKAESQIRTLQHYIQKLRAARNALLPVYRLPLDILLDIFALVGKRWALNLTWVSHHWRELVLRSPSMWTVVTNWNLSRTDELIRRSGSAPLSIRLSNISQKLAEAFERQLESLFAQMPRIQTLHCCQEGWGVHELTLPKLSHALLLSSIKLERVNIHGNFLSQIPNVTDVFLKRCRCSWESDAANFPYLTSLHIIFPYSTVSVGQFTRILHKMPSLELLVVVDAFSLQPDQRVFLPSLALEGPRLHTLNANPAVLEEDWLAHLLTTFSQLVSPKQIVTVKGTHPAPGNSFSTLSLNYQEIGQEICRINLDVEICKQQRIALLSTFRQCLTLTHVKAYLVDFQISTTLIFREQTLSSSSC</sequence>
<gene>
    <name evidence="1" type="ORF">BDN72DRAFT_962450</name>
</gene>
<name>A0ACD3AIN9_9AGAR</name>
<dbReference type="Proteomes" id="UP000308600">
    <property type="component" value="Unassembled WGS sequence"/>
</dbReference>
<evidence type="ECO:0000313" key="2">
    <source>
        <dbReference type="Proteomes" id="UP000308600"/>
    </source>
</evidence>
<dbReference type="EMBL" id="ML208433">
    <property type="protein sequence ID" value="TFK65535.1"/>
    <property type="molecule type" value="Genomic_DNA"/>
</dbReference>
<evidence type="ECO:0000313" key="1">
    <source>
        <dbReference type="EMBL" id="TFK65535.1"/>
    </source>
</evidence>
<keyword evidence="2" id="KW-1185">Reference proteome</keyword>
<accession>A0ACD3AIN9</accession>
<proteinExistence type="predicted"/>
<reference evidence="1 2" key="1">
    <citation type="journal article" date="2019" name="Nat. Ecol. Evol.">
        <title>Megaphylogeny resolves global patterns of mushroom evolution.</title>
        <authorList>
            <person name="Varga T."/>
            <person name="Krizsan K."/>
            <person name="Foldi C."/>
            <person name="Dima B."/>
            <person name="Sanchez-Garcia M."/>
            <person name="Sanchez-Ramirez S."/>
            <person name="Szollosi G.J."/>
            <person name="Szarkandi J.G."/>
            <person name="Papp V."/>
            <person name="Albert L."/>
            <person name="Andreopoulos W."/>
            <person name="Angelini C."/>
            <person name="Antonin V."/>
            <person name="Barry K.W."/>
            <person name="Bougher N.L."/>
            <person name="Buchanan P."/>
            <person name="Buyck B."/>
            <person name="Bense V."/>
            <person name="Catcheside P."/>
            <person name="Chovatia M."/>
            <person name="Cooper J."/>
            <person name="Damon W."/>
            <person name="Desjardin D."/>
            <person name="Finy P."/>
            <person name="Geml J."/>
            <person name="Haridas S."/>
            <person name="Hughes K."/>
            <person name="Justo A."/>
            <person name="Karasinski D."/>
            <person name="Kautmanova I."/>
            <person name="Kiss B."/>
            <person name="Kocsube S."/>
            <person name="Kotiranta H."/>
            <person name="LaButti K.M."/>
            <person name="Lechner B.E."/>
            <person name="Liimatainen K."/>
            <person name="Lipzen A."/>
            <person name="Lukacs Z."/>
            <person name="Mihaltcheva S."/>
            <person name="Morgado L.N."/>
            <person name="Niskanen T."/>
            <person name="Noordeloos M.E."/>
            <person name="Ohm R.A."/>
            <person name="Ortiz-Santana B."/>
            <person name="Ovrebo C."/>
            <person name="Racz N."/>
            <person name="Riley R."/>
            <person name="Savchenko A."/>
            <person name="Shiryaev A."/>
            <person name="Soop K."/>
            <person name="Spirin V."/>
            <person name="Szebenyi C."/>
            <person name="Tomsovsky M."/>
            <person name="Tulloss R.E."/>
            <person name="Uehling J."/>
            <person name="Grigoriev I.V."/>
            <person name="Vagvolgyi C."/>
            <person name="Papp T."/>
            <person name="Martin F.M."/>
            <person name="Miettinen O."/>
            <person name="Hibbett D.S."/>
            <person name="Nagy L.G."/>
        </authorList>
    </citation>
    <scope>NUCLEOTIDE SEQUENCE [LARGE SCALE GENOMIC DNA]</scope>
    <source>
        <strain evidence="1 2">NL-1719</strain>
    </source>
</reference>
<protein>
    <submittedName>
        <fullName evidence="1">Uncharacterized protein</fullName>
    </submittedName>
</protein>
<organism evidence="1 2">
    <name type="scientific">Pluteus cervinus</name>
    <dbReference type="NCBI Taxonomy" id="181527"/>
    <lineage>
        <taxon>Eukaryota</taxon>
        <taxon>Fungi</taxon>
        <taxon>Dikarya</taxon>
        <taxon>Basidiomycota</taxon>
        <taxon>Agaricomycotina</taxon>
        <taxon>Agaricomycetes</taxon>
        <taxon>Agaricomycetidae</taxon>
        <taxon>Agaricales</taxon>
        <taxon>Pluteineae</taxon>
        <taxon>Pluteaceae</taxon>
        <taxon>Pluteus</taxon>
    </lineage>
</organism>